<keyword evidence="3" id="KW-0732">Signal</keyword>
<protein>
    <recommendedName>
        <fullName evidence="4">Fibronectin type-III domain-containing protein</fullName>
    </recommendedName>
</protein>
<dbReference type="InterPro" id="IPR050650">
    <property type="entry name" value="Type-II_Cytokine-TF_Rcpt"/>
</dbReference>
<accession>A0AA88INN5</accession>
<evidence type="ECO:0000259" key="4">
    <source>
        <dbReference type="Pfam" id="PF01108"/>
    </source>
</evidence>
<dbReference type="InterPro" id="IPR003961">
    <property type="entry name" value="FN3_dom"/>
</dbReference>
<evidence type="ECO:0000313" key="5">
    <source>
        <dbReference type="EMBL" id="KAK2817506.1"/>
    </source>
</evidence>
<evidence type="ECO:0000256" key="2">
    <source>
        <dbReference type="SAM" id="Phobius"/>
    </source>
</evidence>
<dbReference type="Proteomes" id="UP001187415">
    <property type="component" value="Unassembled WGS sequence"/>
</dbReference>
<feature type="signal peptide" evidence="3">
    <location>
        <begin position="1"/>
        <end position="17"/>
    </location>
</feature>
<comment type="caution">
    <text evidence="5">The sequence shown here is derived from an EMBL/GenBank/DDBJ whole genome shotgun (WGS) entry which is preliminary data.</text>
</comment>
<dbReference type="AlphaFoldDB" id="A0AA88INN5"/>
<dbReference type="PANTHER" id="PTHR20859">
    <property type="entry name" value="INTERFERON/INTERLEUKIN RECEPTOR"/>
    <property type="match status" value="1"/>
</dbReference>
<keyword evidence="2" id="KW-0472">Membrane</keyword>
<keyword evidence="6" id="KW-1185">Reference proteome</keyword>
<feature type="compositionally biased region" description="Basic and acidic residues" evidence="1">
    <location>
        <begin position="317"/>
        <end position="334"/>
    </location>
</feature>
<dbReference type="InterPro" id="IPR036116">
    <property type="entry name" value="FN3_sf"/>
</dbReference>
<gene>
    <name evidence="5" type="ORF">Q5P01_025697</name>
</gene>
<organism evidence="5 6">
    <name type="scientific">Channa striata</name>
    <name type="common">Snakehead murrel</name>
    <name type="synonym">Ophicephalus striatus</name>
    <dbReference type="NCBI Taxonomy" id="64152"/>
    <lineage>
        <taxon>Eukaryota</taxon>
        <taxon>Metazoa</taxon>
        <taxon>Chordata</taxon>
        <taxon>Craniata</taxon>
        <taxon>Vertebrata</taxon>
        <taxon>Euteleostomi</taxon>
        <taxon>Actinopterygii</taxon>
        <taxon>Neopterygii</taxon>
        <taxon>Teleostei</taxon>
        <taxon>Neoteleostei</taxon>
        <taxon>Acanthomorphata</taxon>
        <taxon>Anabantaria</taxon>
        <taxon>Anabantiformes</taxon>
        <taxon>Channoidei</taxon>
        <taxon>Channidae</taxon>
        <taxon>Channa</taxon>
    </lineage>
</organism>
<feature type="chain" id="PRO_5041700942" description="Fibronectin type-III domain-containing protein" evidence="3">
    <location>
        <begin position="18"/>
        <end position="369"/>
    </location>
</feature>
<evidence type="ECO:0000313" key="6">
    <source>
        <dbReference type="Proteomes" id="UP001187415"/>
    </source>
</evidence>
<feature type="region of interest" description="Disordered" evidence="1">
    <location>
        <begin position="311"/>
        <end position="361"/>
    </location>
</feature>
<keyword evidence="2" id="KW-0812">Transmembrane</keyword>
<dbReference type="Pfam" id="PF01108">
    <property type="entry name" value="Tissue_fac"/>
    <property type="match status" value="1"/>
</dbReference>
<feature type="compositionally biased region" description="Low complexity" evidence="1">
    <location>
        <begin position="289"/>
        <end position="298"/>
    </location>
</feature>
<dbReference type="EMBL" id="JAUPFM010000021">
    <property type="protein sequence ID" value="KAK2817506.1"/>
    <property type="molecule type" value="Genomic_DNA"/>
</dbReference>
<dbReference type="GO" id="GO:0004896">
    <property type="term" value="F:cytokine receptor activity"/>
    <property type="evidence" value="ECO:0007669"/>
    <property type="project" value="TreeGrafter"/>
</dbReference>
<dbReference type="InterPro" id="IPR013783">
    <property type="entry name" value="Ig-like_fold"/>
</dbReference>
<reference evidence="5" key="1">
    <citation type="submission" date="2023-07" db="EMBL/GenBank/DDBJ databases">
        <title>Chromosome-level Genome Assembly of Striped Snakehead (Channa striata).</title>
        <authorList>
            <person name="Liu H."/>
        </authorList>
    </citation>
    <scope>NUCLEOTIDE SEQUENCE</scope>
    <source>
        <strain evidence="5">Gz</strain>
        <tissue evidence="5">Muscle</tissue>
    </source>
</reference>
<sequence length="369" mass="40901">MLLGAAFAAVLLCGASAVIVPPPTNVVVSCQNLKTTVSWQHSSQQPETRFRVTIDGSSGNSSNETTEHEYDLSHFVWRSKEHYLGFHTVTVTALQGGDQSEPTSSKSFSFNHFKTVFLKCLLEFPPVNLTVREATATLSFPNPIHFYKELEQAVKQEDAVLELSISTDKGTLEKKCIDQVDFNKTGRICARHLDDGLTAHWTIVALMLGIFLFVIVVATAAVFKVKAWTMKSYIPIPSPLVKLDTKLQWFVETPTETCSPVTVTDRSRPGSLEDVHHLSKDDGDDSDSGRSSSSLGFQSSENLYNHRQLLDGSNQELESRGHRTDEDFTDDSVKTECVSLDEEEASPYDRPQNLHDMGDGDMVICYTGS</sequence>
<dbReference type="Gene3D" id="2.60.40.10">
    <property type="entry name" value="Immunoglobulins"/>
    <property type="match status" value="1"/>
</dbReference>
<feature type="domain" description="Fibronectin type-III" evidence="4">
    <location>
        <begin position="7"/>
        <end position="84"/>
    </location>
</feature>
<evidence type="ECO:0000256" key="1">
    <source>
        <dbReference type="SAM" id="MobiDB-lite"/>
    </source>
</evidence>
<name>A0AA88INN5_CHASR</name>
<feature type="region of interest" description="Disordered" evidence="1">
    <location>
        <begin position="259"/>
        <end position="298"/>
    </location>
</feature>
<proteinExistence type="predicted"/>
<evidence type="ECO:0000256" key="3">
    <source>
        <dbReference type="SAM" id="SignalP"/>
    </source>
</evidence>
<dbReference type="GO" id="GO:0005886">
    <property type="term" value="C:plasma membrane"/>
    <property type="evidence" value="ECO:0007669"/>
    <property type="project" value="TreeGrafter"/>
</dbReference>
<dbReference type="PANTHER" id="PTHR20859:SF87">
    <property type="entry name" value="CYTOKINE RECEPTOR FAMILY MEMBER B13-RELATED"/>
    <property type="match status" value="1"/>
</dbReference>
<feature type="compositionally biased region" description="Basic and acidic residues" evidence="1">
    <location>
        <begin position="265"/>
        <end position="281"/>
    </location>
</feature>
<dbReference type="SUPFAM" id="SSF49265">
    <property type="entry name" value="Fibronectin type III"/>
    <property type="match status" value="1"/>
</dbReference>
<keyword evidence="2" id="KW-1133">Transmembrane helix</keyword>
<feature type="transmembrane region" description="Helical" evidence="2">
    <location>
        <begin position="199"/>
        <end position="223"/>
    </location>
</feature>